<dbReference type="InterPro" id="IPR015931">
    <property type="entry name" value="Acnase/IPM_dHydase_lsu_aba_1/3"/>
</dbReference>
<dbReference type="InterPro" id="IPR001030">
    <property type="entry name" value="Acoase/IPM_deHydtase_lsu_aba"/>
</dbReference>
<dbReference type="PANTHER" id="PTHR43160">
    <property type="entry name" value="ACONITATE HYDRATASE B"/>
    <property type="match status" value="1"/>
</dbReference>
<dbReference type="RefSeq" id="WP_369869041.1">
    <property type="nucleotide sequence ID" value="NZ_JBGFFE010000013.1"/>
</dbReference>
<dbReference type="SUPFAM" id="SSF53732">
    <property type="entry name" value="Aconitase iron-sulfur domain"/>
    <property type="match status" value="1"/>
</dbReference>
<comment type="subunit">
    <text evidence="3">Monomer.</text>
</comment>
<dbReference type="Gene3D" id="3.40.1060.10">
    <property type="entry name" value="Aconitase, Domain 2"/>
    <property type="match status" value="1"/>
</dbReference>
<evidence type="ECO:0000313" key="9">
    <source>
        <dbReference type="EMBL" id="MEY8763959.1"/>
    </source>
</evidence>
<dbReference type="Pfam" id="PF00694">
    <property type="entry name" value="Aconitase_C"/>
    <property type="match status" value="1"/>
</dbReference>
<sequence>MIKLLNEGAFLLNGDKIYPDDAESLKKLQSQLGNKNISREMAKKNTIAYPILQEHNHSGDSKNLKIKFDAMAAHDMTYMGVLQTARASGVTKFPIPFVLTSCHNSLCAVGGTINEDDHVFALSAAKKYGGIYVPPNISVIHQFMKEKIAASGKMILGADSHTRGGALGAISIGEGAGELVKQLLCKTYDIAYPKIIGVYLTGKPENGIGPQDIALAIIGAVFKNGFVKNKIMEFVGPGIKNLSVDFRNGIDIMTTESACLSTIWKTDNRVKEYFEIHGREGDYKELNPGNIAYYDGLIYLDLSKIKSMIAMPFHPSNVYTIDEVNQNLYDVLDKVEKDAVKLIDSGSTKFTLKDKVRNNKLYVQQGSVAGCAGGTYENICAVASILDGHHLGNGNFSLSIYPASQPIYLSLIRNGTAAKIIAAGALFKTAFCGSCIGVADIPANNTLTIRHVTRNFPNREGSKPGNGQIAATALMDARSIAATAINDGVLTSATDLDIDYNVPKYYFDRGIYDSRVYYGYGKVDENQKIIIGPNISDWPEMTELPDNLILKVASFIEDPVTSTDELIPSGDTSSYRSNPSKLAEFTLIRRDPEYVGRAKKIQNAEKARIIGNLPFTENNDLKDAFTRVTEIYKNINLKNTGFGSLIYAVKPGDGSAREYAASCQKVLGGYANIAKEYATKRYRSNLINWGMIPFTIEDDPKFRCNDFIFIPNIRKTLLKKCQKLDAYIVRDKIEKFTLNIHKLTDNEINIILSGCLINYNKKQ</sequence>
<evidence type="ECO:0000313" key="10">
    <source>
        <dbReference type="Proteomes" id="UP001565220"/>
    </source>
</evidence>
<dbReference type="InterPro" id="IPR015928">
    <property type="entry name" value="Aconitase/3IPM_dehydase_swvl"/>
</dbReference>
<proteinExistence type="inferred from homology"/>
<name>A0ABV4DYI4_9CLOT</name>
<dbReference type="Pfam" id="PF00330">
    <property type="entry name" value="Aconitase"/>
    <property type="match status" value="1"/>
</dbReference>
<evidence type="ECO:0000256" key="3">
    <source>
        <dbReference type="ARBA" id="ARBA00011245"/>
    </source>
</evidence>
<dbReference type="InterPro" id="IPR015932">
    <property type="entry name" value="Aconitase_dom2"/>
</dbReference>
<comment type="cofactor">
    <cofactor evidence="1">
        <name>[4Fe-4S] cluster</name>
        <dbReference type="ChEBI" id="CHEBI:49883"/>
    </cofactor>
</comment>
<protein>
    <submittedName>
        <fullName evidence="9">Hydratase</fullName>
    </submittedName>
</protein>
<feature type="domain" description="Aconitase A/isopropylmalate dehydratase small subunit swivel" evidence="8">
    <location>
        <begin position="650"/>
        <end position="697"/>
    </location>
</feature>
<evidence type="ECO:0000256" key="2">
    <source>
        <dbReference type="ARBA" id="ARBA00007185"/>
    </source>
</evidence>
<evidence type="ECO:0000256" key="6">
    <source>
        <dbReference type="ARBA" id="ARBA00023014"/>
    </source>
</evidence>
<organism evidence="9 10">
    <name type="scientific">Clostridium lapidicellarium</name>
    <dbReference type="NCBI Taxonomy" id="3240931"/>
    <lineage>
        <taxon>Bacteria</taxon>
        <taxon>Bacillati</taxon>
        <taxon>Bacillota</taxon>
        <taxon>Clostridia</taxon>
        <taxon>Eubacteriales</taxon>
        <taxon>Clostridiaceae</taxon>
        <taxon>Clostridium</taxon>
    </lineage>
</organism>
<dbReference type="SUPFAM" id="SSF52016">
    <property type="entry name" value="LeuD/IlvD-like"/>
    <property type="match status" value="1"/>
</dbReference>
<accession>A0ABV4DYI4</accession>
<keyword evidence="4" id="KW-0479">Metal-binding</keyword>
<reference evidence="9 10" key="1">
    <citation type="submission" date="2024-08" db="EMBL/GenBank/DDBJ databases">
        <title>Clostridium lapicellarii sp. nov., and Clostridium renhuaiense sp. nov., two species isolated from the mud in a fermentation cellar used for producing sauce-flavour Chinese liquors.</title>
        <authorList>
            <person name="Yang F."/>
            <person name="Wang H."/>
            <person name="Chen L.Q."/>
            <person name="Zhou N."/>
            <person name="Lu J.J."/>
            <person name="Pu X.X."/>
            <person name="Wan B."/>
            <person name="Wang L."/>
            <person name="Liu S.J."/>
        </authorList>
    </citation>
    <scope>NUCLEOTIDE SEQUENCE [LARGE SCALE GENOMIC DNA]</scope>
    <source>
        <strain evidence="9 10">MT-113</strain>
    </source>
</reference>
<keyword evidence="10" id="KW-1185">Reference proteome</keyword>
<dbReference type="Gene3D" id="3.20.19.10">
    <property type="entry name" value="Aconitase, domain 4"/>
    <property type="match status" value="1"/>
</dbReference>
<keyword evidence="6" id="KW-0411">Iron-sulfur</keyword>
<dbReference type="InterPro" id="IPR000573">
    <property type="entry name" value="AconitaseA/IPMdHydase_ssu_swvl"/>
</dbReference>
<evidence type="ECO:0000256" key="1">
    <source>
        <dbReference type="ARBA" id="ARBA00001966"/>
    </source>
</evidence>
<evidence type="ECO:0000259" key="7">
    <source>
        <dbReference type="Pfam" id="PF00330"/>
    </source>
</evidence>
<feature type="domain" description="Aconitase/3-isopropylmalate dehydratase large subunit alpha/beta/alpha" evidence="7">
    <location>
        <begin position="51"/>
        <end position="481"/>
    </location>
</feature>
<dbReference type="EMBL" id="JBGFFE010000013">
    <property type="protein sequence ID" value="MEY8763959.1"/>
    <property type="molecule type" value="Genomic_DNA"/>
</dbReference>
<dbReference type="Proteomes" id="UP001565220">
    <property type="component" value="Unassembled WGS sequence"/>
</dbReference>
<dbReference type="InterPro" id="IPR036008">
    <property type="entry name" value="Aconitase_4Fe-4S_dom"/>
</dbReference>
<dbReference type="PANTHER" id="PTHR43160:SF3">
    <property type="entry name" value="ACONITATE HYDRATASE, MITOCHONDRIAL"/>
    <property type="match status" value="1"/>
</dbReference>
<evidence type="ECO:0000256" key="5">
    <source>
        <dbReference type="ARBA" id="ARBA00023004"/>
    </source>
</evidence>
<keyword evidence="5" id="KW-0408">Iron</keyword>
<dbReference type="NCBIfam" id="NF008503">
    <property type="entry name" value="PRK11413.1"/>
    <property type="match status" value="1"/>
</dbReference>
<evidence type="ECO:0000259" key="8">
    <source>
        <dbReference type="Pfam" id="PF00694"/>
    </source>
</evidence>
<evidence type="ECO:0000256" key="4">
    <source>
        <dbReference type="ARBA" id="ARBA00022723"/>
    </source>
</evidence>
<dbReference type="Gene3D" id="3.30.499.10">
    <property type="entry name" value="Aconitase, domain 3"/>
    <property type="match status" value="2"/>
</dbReference>
<gene>
    <name evidence="9" type="ORF">AB8S09_09965</name>
</gene>
<comment type="caution">
    <text evidence="9">The sequence shown here is derived from an EMBL/GenBank/DDBJ whole genome shotgun (WGS) entry which is preliminary data.</text>
</comment>
<comment type="similarity">
    <text evidence="2">Belongs to the aconitase/IPM isomerase family.</text>
</comment>
<dbReference type="InterPro" id="IPR050926">
    <property type="entry name" value="Aconitase/IPM_isomerase"/>
</dbReference>